<keyword evidence="4" id="KW-1185">Reference proteome</keyword>
<proteinExistence type="predicted"/>
<organism evidence="2 4">
    <name type="scientific">Heracleum sosnowskyi</name>
    <dbReference type="NCBI Taxonomy" id="360622"/>
    <lineage>
        <taxon>Eukaryota</taxon>
        <taxon>Viridiplantae</taxon>
        <taxon>Streptophyta</taxon>
        <taxon>Embryophyta</taxon>
        <taxon>Tracheophyta</taxon>
        <taxon>Spermatophyta</taxon>
        <taxon>Magnoliopsida</taxon>
        <taxon>eudicotyledons</taxon>
        <taxon>Gunneridae</taxon>
        <taxon>Pentapetalae</taxon>
        <taxon>asterids</taxon>
        <taxon>campanulids</taxon>
        <taxon>Apiales</taxon>
        <taxon>Apiaceae</taxon>
        <taxon>Apioideae</taxon>
        <taxon>apioid superclade</taxon>
        <taxon>Tordylieae</taxon>
        <taxon>Tordyliinae</taxon>
        <taxon>Heracleum</taxon>
    </lineage>
</organism>
<evidence type="ECO:0000313" key="3">
    <source>
        <dbReference type="EMBL" id="KAK1372853.1"/>
    </source>
</evidence>
<feature type="region of interest" description="Disordered" evidence="1">
    <location>
        <begin position="89"/>
        <end position="120"/>
    </location>
</feature>
<dbReference type="PANTHER" id="PTHR34567:SF3">
    <property type="entry name" value="FK506-BINDING-LIKE PROTEIN"/>
    <property type="match status" value="1"/>
</dbReference>
<name>A0AAD8HSX3_9APIA</name>
<feature type="compositionally biased region" description="Basic and acidic residues" evidence="1">
    <location>
        <begin position="95"/>
        <end position="104"/>
    </location>
</feature>
<reference evidence="2" key="2">
    <citation type="submission" date="2023-05" db="EMBL/GenBank/DDBJ databases">
        <authorList>
            <person name="Schelkunov M.I."/>
        </authorList>
    </citation>
    <scope>NUCLEOTIDE SEQUENCE</scope>
    <source>
        <strain evidence="2">Hsosn_3</strain>
        <tissue evidence="2">Leaf</tissue>
    </source>
</reference>
<gene>
    <name evidence="2" type="ORF">POM88_029042</name>
    <name evidence="3" type="ORF">POM88_029046</name>
</gene>
<reference evidence="2" key="1">
    <citation type="submission" date="2023-02" db="EMBL/GenBank/DDBJ databases">
        <title>Genome of toxic invasive species Heracleum sosnowskyi carries increased number of genes despite the absence of recent whole-genome duplications.</title>
        <authorList>
            <person name="Schelkunov M."/>
            <person name="Shtratnikova V."/>
            <person name="Makarenko M."/>
            <person name="Klepikova A."/>
            <person name="Omelchenko D."/>
            <person name="Novikova G."/>
            <person name="Obukhova E."/>
            <person name="Bogdanov V."/>
            <person name="Penin A."/>
            <person name="Logacheva M."/>
        </authorList>
    </citation>
    <scope>NUCLEOTIDE SEQUENCE</scope>
    <source>
        <strain evidence="2">Hsosn_3</strain>
        <tissue evidence="2">Leaf</tissue>
    </source>
</reference>
<dbReference type="EMBL" id="JAUIZM010000007">
    <property type="protein sequence ID" value="KAK1372853.1"/>
    <property type="molecule type" value="Genomic_DNA"/>
</dbReference>
<dbReference type="Proteomes" id="UP001237642">
    <property type="component" value="Unassembled WGS sequence"/>
</dbReference>
<evidence type="ECO:0000313" key="2">
    <source>
        <dbReference type="EMBL" id="KAK1372849.1"/>
    </source>
</evidence>
<sequence length="173" mass="20012">MERSAKPGNRGRYNPRKIVPKYIWRPCIPSWEKEFTSKIGNIKWEDFVEARKQISTHKKIMDWKDSACEEAFTAAKKRFWDNYNGYESEVSLPDPDVHIDKDIDWNSEPPENGEDEDPMLSISDAEDDVSVWNQMPRTLPPLGTEYIDPTGWEDVVDPEITDLLTGLVVGDHD</sequence>
<evidence type="ECO:0000256" key="1">
    <source>
        <dbReference type="SAM" id="MobiDB-lite"/>
    </source>
</evidence>
<comment type="caution">
    <text evidence="2">The sequence shown here is derived from an EMBL/GenBank/DDBJ whole genome shotgun (WGS) entry which is preliminary data.</text>
</comment>
<feature type="compositionally biased region" description="Acidic residues" evidence="1">
    <location>
        <begin position="111"/>
        <end position="120"/>
    </location>
</feature>
<dbReference type="AlphaFoldDB" id="A0AAD8HSX3"/>
<evidence type="ECO:0000313" key="4">
    <source>
        <dbReference type="Proteomes" id="UP001237642"/>
    </source>
</evidence>
<accession>A0AAD8HSX3</accession>
<protein>
    <submittedName>
        <fullName evidence="2">Uncharacterized protein</fullName>
    </submittedName>
</protein>
<dbReference type="PANTHER" id="PTHR34567">
    <property type="entry name" value="FK506-BINDING-LIKE PROTEIN"/>
    <property type="match status" value="1"/>
</dbReference>
<dbReference type="EMBL" id="JAUIZM010000007">
    <property type="protein sequence ID" value="KAK1372849.1"/>
    <property type="molecule type" value="Genomic_DNA"/>
</dbReference>